<evidence type="ECO:0000256" key="1">
    <source>
        <dbReference type="ARBA" id="ARBA00004651"/>
    </source>
</evidence>
<dbReference type="GO" id="GO:0005886">
    <property type="term" value="C:plasma membrane"/>
    <property type="evidence" value="ECO:0007669"/>
    <property type="project" value="UniProtKB-SubCell"/>
</dbReference>
<feature type="transmembrane region" description="Helical" evidence="7">
    <location>
        <begin position="20"/>
        <end position="43"/>
    </location>
</feature>
<comment type="subcellular location">
    <subcellularLocation>
        <location evidence="1">Cell membrane</location>
        <topology evidence="1">Multi-pass membrane protein</topology>
    </subcellularLocation>
</comment>
<evidence type="ECO:0000256" key="6">
    <source>
        <dbReference type="ARBA" id="ARBA00023136"/>
    </source>
</evidence>
<dbReference type="RefSeq" id="WP_183295856.1">
    <property type="nucleotide sequence ID" value="NZ_JACHVX010000002.1"/>
</dbReference>
<name>A0A7W4UG82_9CELL</name>
<feature type="transmembrane region" description="Helical" evidence="7">
    <location>
        <begin position="49"/>
        <end position="75"/>
    </location>
</feature>
<accession>A0A7W4UG82</accession>
<evidence type="ECO:0000256" key="7">
    <source>
        <dbReference type="SAM" id="Phobius"/>
    </source>
</evidence>
<dbReference type="InterPro" id="IPR020846">
    <property type="entry name" value="MFS_dom"/>
</dbReference>
<evidence type="ECO:0000259" key="8">
    <source>
        <dbReference type="PROSITE" id="PS50850"/>
    </source>
</evidence>
<feature type="transmembrane region" description="Helical" evidence="7">
    <location>
        <begin position="144"/>
        <end position="165"/>
    </location>
</feature>
<proteinExistence type="predicted"/>
<dbReference type="Proteomes" id="UP000518206">
    <property type="component" value="Unassembled WGS sequence"/>
</dbReference>
<dbReference type="PANTHER" id="PTHR23517">
    <property type="entry name" value="RESISTANCE PROTEIN MDTM, PUTATIVE-RELATED-RELATED"/>
    <property type="match status" value="1"/>
</dbReference>
<feature type="transmembrane region" description="Helical" evidence="7">
    <location>
        <begin position="171"/>
        <end position="195"/>
    </location>
</feature>
<feature type="transmembrane region" description="Helical" evidence="7">
    <location>
        <begin position="373"/>
        <end position="392"/>
    </location>
</feature>
<dbReference type="PANTHER" id="PTHR23517:SF3">
    <property type="entry name" value="INTEGRAL MEMBRANE TRANSPORT PROTEIN"/>
    <property type="match status" value="1"/>
</dbReference>
<dbReference type="InterPro" id="IPR011701">
    <property type="entry name" value="MFS"/>
</dbReference>
<dbReference type="Pfam" id="PF07690">
    <property type="entry name" value="MFS_1"/>
    <property type="match status" value="1"/>
</dbReference>
<dbReference type="GO" id="GO:0022857">
    <property type="term" value="F:transmembrane transporter activity"/>
    <property type="evidence" value="ECO:0007669"/>
    <property type="project" value="InterPro"/>
</dbReference>
<gene>
    <name evidence="9" type="ORF">FHR80_001957</name>
</gene>
<dbReference type="SUPFAM" id="SSF103473">
    <property type="entry name" value="MFS general substrate transporter"/>
    <property type="match status" value="1"/>
</dbReference>
<feature type="transmembrane region" description="Helical" evidence="7">
    <location>
        <begin position="247"/>
        <end position="270"/>
    </location>
</feature>
<evidence type="ECO:0000256" key="5">
    <source>
        <dbReference type="ARBA" id="ARBA00022989"/>
    </source>
</evidence>
<feature type="transmembrane region" description="Helical" evidence="7">
    <location>
        <begin position="348"/>
        <end position="367"/>
    </location>
</feature>
<feature type="transmembrane region" description="Helical" evidence="7">
    <location>
        <begin position="282"/>
        <end position="301"/>
    </location>
</feature>
<evidence type="ECO:0000256" key="2">
    <source>
        <dbReference type="ARBA" id="ARBA00022448"/>
    </source>
</evidence>
<reference evidence="9 10" key="1">
    <citation type="submission" date="2020-08" db="EMBL/GenBank/DDBJ databases">
        <title>The Agave Microbiome: Exploring the role of microbial communities in plant adaptations to desert environments.</title>
        <authorList>
            <person name="Partida-Martinez L.P."/>
        </authorList>
    </citation>
    <scope>NUCLEOTIDE SEQUENCE [LARGE SCALE GENOMIC DNA]</scope>
    <source>
        <strain evidence="9 10">RAS26</strain>
    </source>
</reference>
<keyword evidence="5 7" id="KW-1133">Transmembrane helix</keyword>
<evidence type="ECO:0000313" key="9">
    <source>
        <dbReference type="EMBL" id="MBB2923045.1"/>
    </source>
</evidence>
<dbReference type="InterPro" id="IPR050171">
    <property type="entry name" value="MFS_Transporters"/>
</dbReference>
<dbReference type="EMBL" id="JACHVX010000002">
    <property type="protein sequence ID" value="MBB2923045.1"/>
    <property type="molecule type" value="Genomic_DNA"/>
</dbReference>
<dbReference type="PROSITE" id="PS50850">
    <property type="entry name" value="MFS"/>
    <property type="match status" value="1"/>
</dbReference>
<keyword evidence="3" id="KW-1003">Cell membrane</keyword>
<feature type="transmembrane region" description="Helical" evidence="7">
    <location>
        <begin position="105"/>
        <end position="123"/>
    </location>
</feature>
<feature type="domain" description="Major facilitator superfamily (MFS) profile" evidence="8">
    <location>
        <begin position="16"/>
        <end position="396"/>
    </location>
</feature>
<keyword evidence="4 7" id="KW-0812">Transmembrane</keyword>
<evidence type="ECO:0000313" key="10">
    <source>
        <dbReference type="Proteomes" id="UP000518206"/>
    </source>
</evidence>
<evidence type="ECO:0000256" key="4">
    <source>
        <dbReference type="ARBA" id="ARBA00022692"/>
    </source>
</evidence>
<feature type="transmembrane region" description="Helical" evidence="7">
    <location>
        <begin position="82"/>
        <end position="99"/>
    </location>
</feature>
<comment type="caution">
    <text evidence="9">The sequence shown here is derived from an EMBL/GenBank/DDBJ whole genome shotgun (WGS) entry which is preliminary data.</text>
</comment>
<reference evidence="9 10" key="2">
    <citation type="submission" date="2020-08" db="EMBL/GenBank/DDBJ databases">
        <authorList>
            <person name="Partida-Martinez L."/>
            <person name="Huntemann M."/>
            <person name="Clum A."/>
            <person name="Wang J."/>
            <person name="Palaniappan K."/>
            <person name="Ritter S."/>
            <person name="Chen I.-M."/>
            <person name="Stamatis D."/>
            <person name="Reddy T."/>
            <person name="O'Malley R."/>
            <person name="Daum C."/>
            <person name="Shapiro N."/>
            <person name="Ivanova N."/>
            <person name="Kyrpides N."/>
            <person name="Woyke T."/>
        </authorList>
    </citation>
    <scope>NUCLEOTIDE SEQUENCE [LARGE SCALE GENOMIC DNA]</scope>
    <source>
        <strain evidence="9 10">RAS26</strain>
    </source>
</reference>
<dbReference type="Gene3D" id="1.20.1250.20">
    <property type="entry name" value="MFS general substrate transporter like domains"/>
    <property type="match status" value="2"/>
</dbReference>
<feature type="transmembrane region" description="Helical" evidence="7">
    <location>
        <begin position="216"/>
        <end position="235"/>
    </location>
</feature>
<keyword evidence="6 7" id="KW-0472">Membrane</keyword>
<feature type="transmembrane region" description="Helical" evidence="7">
    <location>
        <begin position="307"/>
        <end position="327"/>
    </location>
</feature>
<dbReference type="AlphaFoldDB" id="A0A7W4UG82"/>
<protein>
    <submittedName>
        <fullName evidence="9">MFS family permease</fullName>
    </submittedName>
</protein>
<keyword evidence="2" id="KW-0813">Transport</keyword>
<evidence type="ECO:0000256" key="3">
    <source>
        <dbReference type="ARBA" id="ARBA00022475"/>
    </source>
</evidence>
<organism evidence="9 10">
    <name type="scientific">Cellulomonas cellasea</name>
    <dbReference type="NCBI Taxonomy" id="43670"/>
    <lineage>
        <taxon>Bacteria</taxon>
        <taxon>Bacillati</taxon>
        <taxon>Actinomycetota</taxon>
        <taxon>Actinomycetes</taxon>
        <taxon>Micrococcales</taxon>
        <taxon>Cellulomonadaceae</taxon>
        <taxon>Cellulomonas</taxon>
    </lineage>
</organism>
<dbReference type="InterPro" id="IPR036259">
    <property type="entry name" value="MFS_trans_sf"/>
</dbReference>
<sequence length="416" mass="41606">MSTTARRTPPFLDRRSLAGVYLPALVFGVGIGAAVPMVAVTASQRGASLALAGLLAAMVGVGQILGDVPAGWLAARVGDRRAMLVASGVAALTLTGATLSRDLLVLAVSVLGTGATASVYQLARQSYLTEITPVETRARALSTLGGVSRIGSFLGPFAGALAVHLGGTSAAFGLAVATTLLAGAVVLAVPDAAGAETVRRRTAARVPVRAVLREHRRVLTSLGVAVLLVGAVRGARQVVLPLWSEHLGLAPATTSLVFGLSGAVDMLLFYPAGHVMDRRGRLWIAVPSMLVLGVALLLLPLAGTLPALAVAAMALGLGNGIGSGLLMTLGADVAPPAARSQFLGAWRLLQDSGVAAGPLVVAGGAALGSLALGVAATGGLALLAAVALGVTVPRWSPHANRRTREAAGLARDGTPA</sequence>